<protein>
    <submittedName>
        <fullName evidence="2">WAS/WASL-interacting protein family member 2</fullName>
    </submittedName>
</protein>
<feature type="compositionally biased region" description="Polar residues" evidence="1">
    <location>
        <begin position="291"/>
        <end position="302"/>
    </location>
</feature>
<reference evidence="2 3" key="1">
    <citation type="journal article" date="2013" name="PLoS ONE">
        <title>Predicting the Proteins of Angomonas deanei, Strigomonas culicis and Their Respective Endosymbionts Reveals New Aspects of the Trypanosomatidae Family.</title>
        <authorList>
            <person name="Motta M.C."/>
            <person name="Martins A.C."/>
            <person name="de Souza S.S."/>
            <person name="Catta-Preta C.M."/>
            <person name="Silva R."/>
            <person name="Klein C.C."/>
            <person name="de Almeida L.G."/>
            <person name="de Lima Cunha O."/>
            <person name="Ciapina L.P."/>
            <person name="Brocchi M."/>
            <person name="Colabardini A.C."/>
            <person name="de Araujo Lima B."/>
            <person name="Machado C.R."/>
            <person name="de Almeida Soares C.M."/>
            <person name="Probst C.M."/>
            <person name="de Menezes C.B."/>
            <person name="Thompson C.E."/>
            <person name="Bartholomeu D.C."/>
            <person name="Gradia D.F."/>
            <person name="Pavoni D.P."/>
            <person name="Grisard E.C."/>
            <person name="Fantinatti-Garboggini F."/>
            <person name="Marchini F.K."/>
            <person name="Rodrigues-Luiz G.F."/>
            <person name="Wagner G."/>
            <person name="Goldman G.H."/>
            <person name="Fietto J.L."/>
            <person name="Elias M.C."/>
            <person name="Goldman M.H."/>
            <person name="Sagot M.F."/>
            <person name="Pereira M."/>
            <person name="Stoco P.H."/>
            <person name="de Mendonca-Neto R.P."/>
            <person name="Teixeira S.M."/>
            <person name="Maciel T.E."/>
            <person name="de Oliveira Mendes T.A."/>
            <person name="Urmenyi T.P."/>
            <person name="de Souza W."/>
            <person name="Schenkman S."/>
            <person name="de Vasconcelos A.T."/>
        </authorList>
    </citation>
    <scope>NUCLEOTIDE SEQUENCE [LARGE SCALE GENOMIC DNA]</scope>
</reference>
<accession>S9TEZ8</accession>
<evidence type="ECO:0000256" key="1">
    <source>
        <dbReference type="SAM" id="MobiDB-lite"/>
    </source>
</evidence>
<dbReference type="OrthoDB" id="10667079at2759"/>
<feature type="compositionally biased region" description="Pro residues" evidence="1">
    <location>
        <begin position="191"/>
        <end position="201"/>
    </location>
</feature>
<feature type="region of interest" description="Disordered" evidence="1">
    <location>
        <begin position="102"/>
        <end position="132"/>
    </location>
</feature>
<feature type="region of interest" description="Disordered" evidence="1">
    <location>
        <begin position="274"/>
        <end position="302"/>
    </location>
</feature>
<dbReference type="EMBL" id="ATMH01011017">
    <property type="protein sequence ID" value="EPY16597.1"/>
    <property type="molecule type" value="Genomic_DNA"/>
</dbReference>
<gene>
    <name evidence="2" type="ORF">STCU_11118</name>
</gene>
<keyword evidence="3" id="KW-1185">Reference proteome</keyword>
<organism evidence="2 3">
    <name type="scientific">Strigomonas culicis</name>
    <dbReference type="NCBI Taxonomy" id="28005"/>
    <lineage>
        <taxon>Eukaryota</taxon>
        <taxon>Discoba</taxon>
        <taxon>Euglenozoa</taxon>
        <taxon>Kinetoplastea</taxon>
        <taxon>Metakinetoplastina</taxon>
        <taxon>Trypanosomatida</taxon>
        <taxon>Trypanosomatidae</taxon>
        <taxon>Strigomonadinae</taxon>
        <taxon>Strigomonas</taxon>
    </lineage>
</organism>
<evidence type="ECO:0000313" key="2">
    <source>
        <dbReference type="EMBL" id="EPY16597.1"/>
    </source>
</evidence>
<feature type="compositionally biased region" description="Basic and acidic residues" evidence="1">
    <location>
        <begin position="276"/>
        <end position="290"/>
    </location>
</feature>
<feature type="compositionally biased region" description="Low complexity" evidence="1">
    <location>
        <begin position="102"/>
        <end position="114"/>
    </location>
</feature>
<comment type="caution">
    <text evidence="2">The sequence shown here is derived from an EMBL/GenBank/DDBJ whole genome shotgun (WGS) entry which is preliminary data.</text>
</comment>
<sequence>MPSSHVTDGPASSVLSGSAAPRAFCVVCGAYRDDLAMRKSGLKCPSCVGKRANRQWARLQKRQASQLYGEFMTQQLGGSASGRGQRLSYTFGSLASTSSSVLSSTEEVATTSTSHSPAEVDGRAPPPPPGTANPIRAYVDSTAAYLHAVEEQGAAGGACLALGSFDSMMSPLSGAGLEDHGAAPASAPPTVVVPPPPPPRHTPLRHANSARDGRTAPAVPKRLCGSSRTLRGGSPPLPPLTATEVCEPTPLSPPPPAPVPARAAHTDGIVVAEMALPRDAEPDRSARTRSDSVALSSSQPSF</sequence>
<name>S9TEZ8_9TRYP</name>
<dbReference type="AlphaFoldDB" id="S9TEZ8"/>
<evidence type="ECO:0000313" key="3">
    <source>
        <dbReference type="Proteomes" id="UP000015354"/>
    </source>
</evidence>
<feature type="region of interest" description="Disordered" evidence="1">
    <location>
        <begin position="176"/>
        <end position="238"/>
    </location>
</feature>
<dbReference type="Proteomes" id="UP000015354">
    <property type="component" value="Unassembled WGS sequence"/>
</dbReference>
<proteinExistence type="predicted"/>